<dbReference type="Proteomes" id="UP001163064">
    <property type="component" value="Unassembled WGS sequence"/>
</dbReference>
<dbReference type="RefSeq" id="WP_266595161.1">
    <property type="nucleotide sequence ID" value="NZ_JAPHNL010000001.1"/>
</dbReference>
<comment type="caution">
    <text evidence="2">The sequence shown here is derived from an EMBL/GenBank/DDBJ whole genome shotgun (WGS) entry which is preliminary data.</text>
</comment>
<gene>
    <name evidence="2" type="ORF">OFY01_00570</name>
</gene>
<feature type="region of interest" description="Disordered" evidence="1">
    <location>
        <begin position="1"/>
        <end position="56"/>
    </location>
</feature>
<evidence type="ECO:0000313" key="2">
    <source>
        <dbReference type="EMBL" id="MCX3058287.1"/>
    </source>
</evidence>
<feature type="compositionally biased region" description="Basic and acidic residues" evidence="1">
    <location>
        <begin position="45"/>
        <end position="56"/>
    </location>
</feature>
<keyword evidence="3" id="KW-1185">Reference proteome</keyword>
<organism evidence="2 3">
    <name type="scientific">Streptomyces beihaiensis</name>
    <dbReference type="NCBI Taxonomy" id="2984495"/>
    <lineage>
        <taxon>Bacteria</taxon>
        <taxon>Bacillati</taxon>
        <taxon>Actinomycetota</taxon>
        <taxon>Actinomycetes</taxon>
        <taxon>Kitasatosporales</taxon>
        <taxon>Streptomycetaceae</taxon>
        <taxon>Streptomyces</taxon>
    </lineage>
</organism>
<proteinExistence type="predicted"/>
<evidence type="ECO:0000313" key="3">
    <source>
        <dbReference type="Proteomes" id="UP001163064"/>
    </source>
</evidence>
<reference evidence="2" key="1">
    <citation type="submission" date="2022-10" db="EMBL/GenBank/DDBJ databases">
        <title>Streptomyces beihaiensis sp. nov., a chitin degrading actinobacterium, isolated from shrimp pond soil.</title>
        <authorList>
            <person name="Xie J."/>
            <person name="Shen N."/>
        </authorList>
    </citation>
    <scope>NUCLEOTIDE SEQUENCE</scope>
    <source>
        <strain evidence="2">GXMU-J5</strain>
    </source>
</reference>
<name>A0ABT3TPA2_9ACTN</name>
<accession>A0ABT3TPA2</accession>
<dbReference type="EMBL" id="JAPHNL010000001">
    <property type="protein sequence ID" value="MCX3058287.1"/>
    <property type="molecule type" value="Genomic_DNA"/>
</dbReference>
<protein>
    <submittedName>
        <fullName evidence="2">Uncharacterized protein</fullName>
    </submittedName>
</protein>
<sequence>MSATEMTDPEGVEPRPQDAEPESAVRPTAEVDTDDTEPQEASNGDEVHEDGWPGIS</sequence>
<evidence type="ECO:0000256" key="1">
    <source>
        <dbReference type="SAM" id="MobiDB-lite"/>
    </source>
</evidence>